<dbReference type="GO" id="GO:0141197">
    <property type="term" value="F:4-hydroxy-3-methylbut-2-enyl-diphosphate synthase activity (flavodoxin)"/>
    <property type="evidence" value="ECO:0007669"/>
    <property type="project" value="UniProtKB-EC"/>
</dbReference>
<evidence type="ECO:0000256" key="2">
    <source>
        <dbReference type="ARBA" id="ARBA00022723"/>
    </source>
</evidence>
<keyword evidence="6 7" id="KW-0414">Isoprene biosynthesis</keyword>
<evidence type="ECO:0000256" key="3">
    <source>
        <dbReference type="ARBA" id="ARBA00023002"/>
    </source>
</evidence>
<organism evidence="10 11">
    <name type="scientific">Candidatus Raymondbacteria bacterium RIFOXYD12_FULL_49_13</name>
    <dbReference type="NCBI Taxonomy" id="1817890"/>
    <lineage>
        <taxon>Bacteria</taxon>
        <taxon>Raymondiibacteriota</taxon>
    </lineage>
</organism>
<evidence type="ECO:0000256" key="4">
    <source>
        <dbReference type="ARBA" id="ARBA00023004"/>
    </source>
</evidence>
<dbReference type="Gene3D" id="3.30.413.10">
    <property type="entry name" value="Sulfite Reductase Hemoprotein, domain 1"/>
    <property type="match status" value="1"/>
</dbReference>
<feature type="domain" description="IspG TIM-barrel" evidence="8">
    <location>
        <begin position="9"/>
        <end position="249"/>
    </location>
</feature>
<dbReference type="Proteomes" id="UP000179243">
    <property type="component" value="Unassembled WGS sequence"/>
</dbReference>
<proteinExistence type="inferred from homology"/>
<comment type="cofactor">
    <cofactor evidence="7">
        <name>[4Fe-4S] cluster</name>
        <dbReference type="ChEBI" id="CHEBI:49883"/>
    </cofactor>
    <text evidence="7">Binds 1 [4Fe-4S] cluster.</text>
</comment>
<evidence type="ECO:0000256" key="6">
    <source>
        <dbReference type="ARBA" id="ARBA00023229"/>
    </source>
</evidence>
<dbReference type="GO" id="GO:0005506">
    <property type="term" value="F:iron ion binding"/>
    <property type="evidence" value="ECO:0007669"/>
    <property type="project" value="InterPro"/>
</dbReference>
<dbReference type="GO" id="GO:0016114">
    <property type="term" value="P:terpenoid biosynthetic process"/>
    <property type="evidence" value="ECO:0007669"/>
    <property type="project" value="InterPro"/>
</dbReference>
<sequence length="352" mass="37783">MNNPQRRKTRAIGVGKLVLGQGNPIRVQSMTSTKTSDIAATCKQIKRLVNAGCEIVRVAVPDLKALKALPGIKKYCPVPLVADIHFQAAYAIAAVAVGVDKIRINPGNIGGLERFKAVIRCCKNKGVAMRIGVNSGSVEKELLEKHSGPTPKAMVESAVHYLSICESLRYNQLVVSIKATHVMDAVSANRDLSEKMDYPIHLGITEAGGKYYGSIKSATGLGALLVDGIGDTIRVSLTGDPVNEIPVAYDILKATGARIVSPEIISCPTCGRLQYNMEKAAAEIEKMVRHIKKPLRIAVMGCVVNGPGEAREADIALAGGKGAALLFIRGKKIKQVGEKEMVREVVRIVEEW</sequence>
<dbReference type="GO" id="GO:0019288">
    <property type="term" value="P:isopentenyl diphosphate biosynthetic process, methylerythritol 4-phosphate pathway"/>
    <property type="evidence" value="ECO:0007669"/>
    <property type="project" value="UniProtKB-UniRule"/>
</dbReference>
<dbReference type="InterPro" id="IPR045854">
    <property type="entry name" value="NO2/SO3_Rdtase_4Fe4S_sf"/>
</dbReference>
<evidence type="ECO:0000313" key="10">
    <source>
        <dbReference type="EMBL" id="OGJ99827.1"/>
    </source>
</evidence>
<comment type="pathway">
    <text evidence="7">Isoprenoid biosynthesis; isopentenyl diphosphate biosynthesis via DXP pathway; isopentenyl diphosphate from 1-deoxy-D-xylulose 5-phosphate: step 5/6.</text>
</comment>
<keyword evidence="2 7" id="KW-0479">Metal-binding</keyword>
<dbReference type="Pfam" id="PF04551">
    <property type="entry name" value="GcpE"/>
    <property type="match status" value="1"/>
</dbReference>
<dbReference type="GO" id="GO:0051539">
    <property type="term" value="F:4 iron, 4 sulfur cluster binding"/>
    <property type="evidence" value="ECO:0007669"/>
    <property type="project" value="UniProtKB-UniRule"/>
</dbReference>
<dbReference type="SUPFAM" id="SSF56014">
    <property type="entry name" value="Nitrite and sulphite reductase 4Fe-4S domain-like"/>
    <property type="match status" value="1"/>
</dbReference>
<evidence type="ECO:0000256" key="5">
    <source>
        <dbReference type="ARBA" id="ARBA00023014"/>
    </source>
</evidence>
<dbReference type="PIRSF" id="PIRSF004640">
    <property type="entry name" value="IspG"/>
    <property type="match status" value="1"/>
</dbReference>
<dbReference type="EMBL" id="MFYX01000158">
    <property type="protein sequence ID" value="OGJ99827.1"/>
    <property type="molecule type" value="Genomic_DNA"/>
</dbReference>
<feature type="binding site" evidence="7">
    <location>
        <position position="267"/>
    </location>
    <ligand>
        <name>[4Fe-4S] cluster</name>
        <dbReference type="ChEBI" id="CHEBI:49883"/>
    </ligand>
</feature>
<keyword evidence="1 7" id="KW-0004">4Fe-4S</keyword>
<dbReference type="Pfam" id="PF26540">
    <property type="entry name" value="GcpE_C"/>
    <property type="match status" value="1"/>
</dbReference>
<dbReference type="NCBIfam" id="NF001540">
    <property type="entry name" value="PRK00366.1"/>
    <property type="match status" value="1"/>
</dbReference>
<reference evidence="10 11" key="1">
    <citation type="journal article" date="2016" name="Nat. Commun.">
        <title>Thousands of microbial genomes shed light on interconnected biogeochemical processes in an aquifer system.</title>
        <authorList>
            <person name="Anantharaman K."/>
            <person name="Brown C.T."/>
            <person name="Hug L.A."/>
            <person name="Sharon I."/>
            <person name="Castelle C.J."/>
            <person name="Probst A.J."/>
            <person name="Thomas B.C."/>
            <person name="Singh A."/>
            <person name="Wilkins M.J."/>
            <person name="Karaoz U."/>
            <person name="Brodie E.L."/>
            <person name="Williams K.H."/>
            <person name="Hubbard S.S."/>
            <person name="Banfield J.F."/>
        </authorList>
    </citation>
    <scope>NUCLEOTIDE SEQUENCE [LARGE SCALE GENOMIC DNA]</scope>
</reference>
<keyword evidence="5 7" id="KW-0411">Iron-sulfur</keyword>
<dbReference type="HAMAP" id="MF_00159">
    <property type="entry name" value="IspG"/>
    <property type="match status" value="1"/>
</dbReference>
<dbReference type="InterPro" id="IPR011005">
    <property type="entry name" value="Dihydropteroate_synth-like_sf"/>
</dbReference>
<dbReference type="UniPathway" id="UPA00056">
    <property type="reaction ID" value="UER00096"/>
</dbReference>
<dbReference type="FunFam" id="3.20.20.20:FF:000001">
    <property type="entry name" value="4-hydroxy-3-methylbut-2-en-1-yl diphosphate synthase (flavodoxin)"/>
    <property type="match status" value="1"/>
</dbReference>
<dbReference type="PANTHER" id="PTHR30454">
    <property type="entry name" value="4-HYDROXY-3-METHYLBUT-2-EN-1-YL DIPHOSPHATE SYNTHASE"/>
    <property type="match status" value="1"/>
</dbReference>
<accession>A0A1F7EZM5</accession>
<evidence type="ECO:0000259" key="8">
    <source>
        <dbReference type="Pfam" id="PF04551"/>
    </source>
</evidence>
<evidence type="ECO:0000256" key="1">
    <source>
        <dbReference type="ARBA" id="ARBA00022485"/>
    </source>
</evidence>
<dbReference type="InterPro" id="IPR058579">
    <property type="entry name" value="IspG_C"/>
</dbReference>
<feature type="binding site" evidence="7">
    <location>
        <position position="309"/>
    </location>
    <ligand>
        <name>[4Fe-4S] cluster</name>
        <dbReference type="ChEBI" id="CHEBI:49883"/>
    </ligand>
</feature>
<feature type="binding site" evidence="7">
    <location>
        <position position="302"/>
    </location>
    <ligand>
        <name>[4Fe-4S] cluster</name>
        <dbReference type="ChEBI" id="CHEBI:49883"/>
    </ligand>
</feature>
<evidence type="ECO:0000313" key="11">
    <source>
        <dbReference type="Proteomes" id="UP000179243"/>
    </source>
</evidence>
<dbReference type="PANTHER" id="PTHR30454:SF0">
    <property type="entry name" value="4-HYDROXY-3-METHYLBUT-2-EN-1-YL DIPHOSPHATE SYNTHASE (FERREDOXIN), CHLOROPLASTIC"/>
    <property type="match status" value="1"/>
</dbReference>
<protein>
    <recommendedName>
        <fullName evidence="7">4-hydroxy-3-methylbut-2-en-1-yl diphosphate synthase (flavodoxin)</fullName>
        <ecNumber evidence="7">1.17.7.3</ecNumber>
    </recommendedName>
    <alternativeName>
        <fullName evidence="7">1-hydroxy-2-methyl-2-(E)-butenyl 4-diphosphate synthase</fullName>
    </alternativeName>
</protein>
<keyword evidence="3 7" id="KW-0560">Oxidoreductase</keyword>
<evidence type="ECO:0000256" key="7">
    <source>
        <dbReference type="HAMAP-Rule" id="MF_00159"/>
    </source>
</evidence>
<dbReference type="AlphaFoldDB" id="A0A1F7EZM5"/>
<comment type="caution">
    <text evidence="10">The sequence shown here is derived from an EMBL/GenBank/DDBJ whole genome shotgun (WGS) entry which is preliminary data.</text>
</comment>
<dbReference type="Gene3D" id="3.20.20.20">
    <property type="entry name" value="Dihydropteroate synthase-like"/>
    <property type="match status" value="1"/>
</dbReference>
<comment type="catalytic activity">
    <reaction evidence="7">
        <text>(2E)-4-hydroxy-3-methylbut-2-enyl diphosphate + oxidized [flavodoxin] + H2O + 2 H(+) = 2-C-methyl-D-erythritol 2,4-cyclic diphosphate + reduced [flavodoxin]</text>
        <dbReference type="Rhea" id="RHEA:43604"/>
        <dbReference type="Rhea" id="RHEA-COMP:10622"/>
        <dbReference type="Rhea" id="RHEA-COMP:10623"/>
        <dbReference type="ChEBI" id="CHEBI:15377"/>
        <dbReference type="ChEBI" id="CHEBI:15378"/>
        <dbReference type="ChEBI" id="CHEBI:57618"/>
        <dbReference type="ChEBI" id="CHEBI:58210"/>
        <dbReference type="ChEBI" id="CHEBI:58483"/>
        <dbReference type="ChEBI" id="CHEBI:128753"/>
        <dbReference type="EC" id="1.17.7.3"/>
    </reaction>
</comment>
<dbReference type="NCBIfam" id="TIGR00612">
    <property type="entry name" value="ispG_gcpE"/>
    <property type="match status" value="1"/>
</dbReference>
<feature type="binding site" evidence="7">
    <location>
        <position position="270"/>
    </location>
    <ligand>
        <name>[4Fe-4S] cluster</name>
        <dbReference type="ChEBI" id="CHEBI:49883"/>
    </ligand>
</feature>
<dbReference type="InterPro" id="IPR058578">
    <property type="entry name" value="IspG_TIM"/>
</dbReference>
<dbReference type="SUPFAM" id="SSF51717">
    <property type="entry name" value="Dihydropteroate synthetase-like"/>
    <property type="match status" value="1"/>
</dbReference>
<dbReference type="InterPro" id="IPR004588">
    <property type="entry name" value="IspG_bac-typ"/>
</dbReference>
<feature type="domain" description="IspG C-terminal" evidence="9">
    <location>
        <begin position="263"/>
        <end position="350"/>
    </location>
</feature>
<gene>
    <name evidence="7" type="primary">ispG</name>
    <name evidence="10" type="ORF">A2519_17290</name>
</gene>
<keyword evidence="4 7" id="KW-0408">Iron</keyword>
<dbReference type="GO" id="GO:0046429">
    <property type="term" value="F:4-hydroxy-3-methylbut-2-en-1-yl diphosphate synthase activity (ferredoxin)"/>
    <property type="evidence" value="ECO:0007669"/>
    <property type="project" value="UniProtKB-UniRule"/>
</dbReference>
<name>A0A1F7EZM5_UNCRA</name>
<dbReference type="EC" id="1.17.7.3" evidence="7"/>
<evidence type="ECO:0000259" key="9">
    <source>
        <dbReference type="Pfam" id="PF26540"/>
    </source>
</evidence>
<comment type="function">
    <text evidence="7">Converts 2C-methyl-D-erythritol 2,4-cyclodiphosphate (ME-2,4cPP) into 1-hydroxy-2-methyl-2-(E)-butenyl 4-diphosphate.</text>
</comment>
<dbReference type="InterPro" id="IPR016425">
    <property type="entry name" value="IspG_bac"/>
</dbReference>
<comment type="similarity">
    <text evidence="7">Belongs to the IspG family.</text>
</comment>